<dbReference type="Proteomes" id="UP000183371">
    <property type="component" value="Unassembled WGS sequence"/>
</dbReference>
<keyword evidence="3" id="KW-1185">Reference proteome</keyword>
<organism evidence="2 3">
    <name type="scientific">Pseudovibrio denitrificans</name>
    <dbReference type="NCBI Taxonomy" id="258256"/>
    <lineage>
        <taxon>Bacteria</taxon>
        <taxon>Pseudomonadati</taxon>
        <taxon>Pseudomonadota</taxon>
        <taxon>Alphaproteobacteria</taxon>
        <taxon>Hyphomicrobiales</taxon>
        <taxon>Stappiaceae</taxon>
        <taxon>Pseudovibrio</taxon>
    </lineage>
</organism>
<dbReference type="AlphaFoldDB" id="A0A1I6Y013"/>
<gene>
    <name evidence="2" type="ORF">SAMN05444141_101558</name>
</gene>
<accession>A0A1I6Y013</accession>
<name>A0A1I6Y013_9HYPH</name>
<keyword evidence="1" id="KW-0472">Membrane</keyword>
<protein>
    <submittedName>
        <fullName evidence="2">Uncharacterized protein</fullName>
    </submittedName>
</protein>
<proteinExistence type="predicted"/>
<keyword evidence="1" id="KW-1133">Transmembrane helix</keyword>
<reference evidence="3" key="1">
    <citation type="submission" date="2016-10" db="EMBL/GenBank/DDBJ databases">
        <authorList>
            <person name="Varghese N."/>
            <person name="Submissions S."/>
        </authorList>
    </citation>
    <scope>NUCLEOTIDE SEQUENCE [LARGE SCALE GENOMIC DNA]</scope>
    <source>
        <strain evidence="3">DSM 17465</strain>
    </source>
</reference>
<dbReference type="EMBL" id="FPBD01000001">
    <property type="protein sequence ID" value="SFT43908.1"/>
    <property type="molecule type" value="Genomic_DNA"/>
</dbReference>
<evidence type="ECO:0000256" key="1">
    <source>
        <dbReference type="SAM" id="Phobius"/>
    </source>
</evidence>
<evidence type="ECO:0000313" key="3">
    <source>
        <dbReference type="Proteomes" id="UP000183371"/>
    </source>
</evidence>
<feature type="transmembrane region" description="Helical" evidence="1">
    <location>
        <begin position="7"/>
        <end position="29"/>
    </location>
</feature>
<keyword evidence="1" id="KW-0812">Transmembrane</keyword>
<sequence length="30" mass="3208">MSTQDKLAIASIGLSIVILVLIGINFGWFS</sequence>
<evidence type="ECO:0000313" key="2">
    <source>
        <dbReference type="EMBL" id="SFT43908.1"/>
    </source>
</evidence>